<feature type="domain" description="RanBP2-type" evidence="6">
    <location>
        <begin position="434"/>
        <end position="453"/>
    </location>
</feature>
<feature type="compositionally biased region" description="Basic and acidic residues" evidence="5">
    <location>
        <begin position="1408"/>
        <end position="1417"/>
    </location>
</feature>
<feature type="compositionally biased region" description="Basic and acidic residues" evidence="5">
    <location>
        <begin position="3973"/>
        <end position="3982"/>
    </location>
</feature>
<feature type="coiled-coil region" evidence="4">
    <location>
        <begin position="2781"/>
        <end position="2808"/>
    </location>
</feature>
<evidence type="ECO:0000313" key="7">
    <source>
        <dbReference type="EMBL" id="GFY59987.1"/>
    </source>
</evidence>
<dbReference type="InterPro" id="IPR001876">
    <property type="entry name" value="Znf_RanBP2"/>
</dbReference>
<accession>A0A8X7CB81</accession>
<keyword evidence="1" id="KW-0479">Metal-binding</keyword>
<feature type="region of interest" description="Disordered" evidence="5">
    <location>
        <begin position="2645"/>
        <end position="2670"/>
    </location>
</feature>
<feature type="compositionally biased region" description="Polar residues" evidence="5">
    <location>
        <begin position="7"/>
        <end position="21"/>
    </location>
</feature>
<dbReference type="GO" id="GO:0071797">
    <property type="term" value="C:LUBAC complex"/>
    <property type="evidence" value="ECO:0007669"/>
    <property type="project" value="InterPro"/>
</dbReference>
<dbReference type="OrthoDB" id="9978677at2759"/>
<proteinExistence type="predicted"/>
<evidence type="ECO:0000256" key="5">
    <source>
        <dbReference type="SAM" id="MobiDB-lite"/>
    </source>
</evidence>
<feature type="compositionally biased region" description="Polar residues" evidence="5">
    <location>
        <begin position="524"/>
        <end position="534"/>
    </location>
</feature>
<feature type="compositionally biased region" description="Acidic residues" evidence="5">
    <location>
        <begin position="510"/>
        <end position="519"/>
    </location>
</feature>
<dbReference type="InterPro" id="IPR036443">
    <property type="entry name" value="Znf_RanBP2_sf"/>
</dbReference>
<feature type="region of interest" description="Disordered" evidence="5">
    <location>
        <begin position="1887"/>
        <end position="1915"/>
    </location>
</feature>
<dbReference type="PROSITE" id="PS01358">
    <property type="entry name" value="ZF_RANBP2_1"/>
    <property type="match status" value="1"/>
</dbReference>
<feature type="compositionally biased region" description="Basic and acidic residues" evidence="5">
    <location>
        <begin position="1437"/>
        <end position="1460"/>
    </location>
</feature>
<evidence type="ECO:0000256" key="4">
    <source>
        <dbReference type="SAM" id="Coils"/>
    </source>
</evidence>
<dbReference type="GO" id="GO:0097039">
    <property type="term" value="P:protein linear polyubiquitination"/>
    <property type="evidence" value="ECO:0007669"/>
    <property type="project" value="TreeGrafter"/>
</dbReference>
<dbReference type="InterPro" id="IPR047543">
    <property type="entry name" value="Bbox1_RNF31-like"/>
</dbReference>
<evidence type="ECO:0000256" key="3">
    <source>
        <dbReference type="ARBA" id="ARBA00022833"/>
    </source>
</evidence>
<keyword evidence="3" id="KW-0862">Zinc</keyword>
<feature type="region of interest" description="Disordered" evidence="5">
    <location>
        <begin position="370"/>
        <end position="403"/>
    </location>
</feature>
<feature type="region of interest" description="Disordered" evidence="5">
    <location>
        <begin position="79"/>
        <end position="105"/>
    </location>
</feature>
<feature type="compositionally biased region" description="Polar residues" evidence="5">
    <location>
        <begin position="1815"/>
        <end position="1838"/>
    </location>
</feature>
<dbReference type="GO" id="GO:0070530">
    <property type="term" value="F:K63-linked polyubiquitin modification-dependent protein binding"/>
    <property type="evidence" value="ECO:0007669"/>
    <property type="project" value="TreeGrafter"/>
</dbReference>
<feature type="compositionally biased region" description="Polar residues" evidence="5">
    <location>
        <begin position="461"/>
        <end position="482"/>
    </location>
</feature>
<feature type="compositionally biased region" description="Polar residues" evidence="5">
    <location>
        <begin position="384"/>
        <end position="403"/>
    </location>
</feature>
<feature type="compositionally biased region" description="Polar residues" evidence="5">
    <location>
        <begin position="3341"/>
        <end position="3358"/>
    </location>
</feature>
<evidence type="ECO:0000256" key="1">
    <source>
        <dbReference type="ARBA" id="ARBA00022723"/>
    </source>
</evidence>
<dbReference type="Pfam" id="PF16678">
    <property type="entry name" value="UBA_HOIP"/>
    <property type="match status" value="1"/>
</dbReference>
<dbReference type="GO" id="GO:0036435">
    <property type="term" value="F:K48-linked polyubiquitin modification-dependent protein binding"/>
    <property type="evidence" value="ECO:0007669"/>
    <property type="project" value="TreeGrafter"/>
</dbReference>
<dbReference type="PANTHER" id="PTHR16004">
    <property type="entry name" value="RING FINGER PROTEIN 31-RELATED"/>
    <property type="match status" value="1"/>
</dbReference>
<feature type="region of interest" description="Disordered" evidence="5">
    <location>
        <begin position="1503"/>
        <end position="1522"/>
    </location>
</feature>
<dbReference type="CDD" id="cd19815">
    <property type="entry name" value="Bbox1_HOIP"/>
    <property type="match status" value="1"/>
</dbReference>
<dbReference type="GO" id="GO:1990450">
    <property type="term" value="F:linear polyubiquitin binding"/>
    <property type="evidence" value="ECO:0007669"/>
    <property type="project" value="TreeGrafter"/>
</dbReference>
<dbReference type="EMBL" id="BMAV01012932">
    <property type="protein sequence ID" value="GFY59987.1"/>
    <property type="molecule type" value="Genomic_DNA"/>
</dbReference>
<feature type="region of interest" description="Disordered" evidence="5">
    <location>
        <begin position="3695"/>
        <end position="3757"/>
    </location>
</feature>
<dbReference type="InterPro" id="IPR032065">
    <property type="entry name" value="RNF31-UBA"/>
</dbReference>
<feature type="non-terminal residue" evidence="7">
    <location>
        <position position="1"/>
    </location>
</feature>
<feature type="compositionally biased region" description="Basic and acidic residues" evidence="5">
    <location>
        <begin position="1512"/>
        <end position="1522"/>
    </location>
</feature>
<feature type="compositionally biased region" description="Polar residues" evidence="5">
    <location>
        <begin position="1464"/>
        <end position="1477"/>
    </location>
</feature>
<feature type="region of interest" description="Disordered" evidence="5">
    <location>
        <begin position="1"/>
        <end position="21"/>
    </location>
</feature>
<reference evidence="7" key="1">
    <citation type="submission" date="2020-08" db="EMBL/GenBank/DDBJ databases">
        <title>Multicomponent nature underlies the extraordinary mechanical properties of spider dragline silk.</title>
        <authorList>
            <person name="Kono N."/>
            <person name="Nakamura H."/>
            <person name="Mori M."/>
            <person name="Yoshida Y."/>
            <person name="Ohtoshi R."/>
            <person name="Malay A.D."/>
            <person name="Moran D.A.P."/>
            <person name="Tomita M."/>
            <person name="Numata K."/>
            <person name="Arakawa K."/>
        </authorList>
    </citation>
    <scope>NUCLEOTIDE SEQUENCE</scope>
</reference>
<dbReference type="Proteomes" id="UP000886998">
    <property type="component" value="Unassembled WGS sequence"/>
</dbReference>
<feature type="region of interest" description="Disordered" evidence="5">
    <location>
        <begin position="3291"/>
        <end position="3387"/>
    </location>
</feature>
<feature type="region of interest" description="Disordered" evidence="5">
    <location>
        <begin position="461"/>
        <end position="534"/>
    </location>
</feature>
<feature type="region of interest" description="Disordered" evidence="5">
    <location>
        <begin position="3554"/>
        <end position="3620"/>
    </location>
</feature>
<feature type="region of interest" description="Disordered" evidence="5">
    <location>
        <begin position="3239"/>
        <end position="3263"/>
    </location>
</feature>
<sequence length="3989" mass="446391">MEEAENSDNGPISKNDELSNSPAKSCALCGCSTPAVRCDRCSSQIFCLSCDDMYHRHPKRRLHLRKAVDSIWNTARSPRLRRRTDLPGDPSKIPIPPPRSKKRERHTIGGRIFLKPSHELGSFGHSKVFDARTITPPLKDVFAGPKTPAGIEGTYENEPSFPTHDTENNTKGNEIYENENVPVNQTDATDNSSSVVRNPWNVQRTNISSPIQVSIPSSSPDLMTNGQSFGYPMKPQSRSIADLTGPPTNPIGQHPYHLPHYPYMHPSVHPQQYSHSMAHLNCAQCLSSSWSNLMSPHPSPYFHPMPWGSAQGSLVRGQAPPPANGHMRHSHGNLPSYPDPNFHYPYPGAPYYANGAPVMDPNFVRDLHQQADGSKVRKSPSKHALSTENMDTITSENEMVTSNADVPVAGNTTEEKHDAEDDTPAIPPPPSQPWSCLHCTFVNPPGIHICQVCCKTSYRIRSSAPSDNQGEASALDNRNSESPMELVNLDAISNSPDFSGHKEAQKAEDSIGEDSLENEETIKQTRPGSSIETTESIMKLCTETQTFTTTKSTDVQTQNLICKSMASSTDSIFPKQEMSIQTETEEIPKHCSVATDPMISSQSMESLLSGMSAPPYHNRRAGWGRGTSFSTQSLFERVRSRSPIPRSLSMYNEAHSFGRDSSLPPEEAMHSWSQAWLMSDPMYYKPHNLPGLGQTLVKEDYFDGTWGSMDKLNRRVKSKQGEKFKSQQRPKFHRSLDDLKAEKTQDVIHSQELQFLQTVKEAERCGFSLEDLHVAYLHCGRENPVFWLEDNWSSMIKNVIALAAKYGEDNEENDVGTITVSEAKEALHIHRGDIWDAVTECIENRQRKILELTVRGNFTQKQISEALKNNDGNVELAYADLLRACSRRHKFILSPGLSEDSEDLALYNPTDDSGVDHAVGASALKAAKLDVHADTKTDKKKSDFLTKLSAIRQAQSERRKAREEKEMIRETTTQELPTTVEAEITSSQVEQVIEADVLKEEDIPQPELNAEALQENIEKDLTEAELELETPLKNKLEKKESIDDNIPVDYDTNWVESQGEWIEEYSDEQWDEESDGQWIALQKNYQKMEKEFEEEARQMAALWEKEELEDDVFEEEPNEALPSVQQTEAERLKAEQDEKFQQWVKVNLEKSASEPEDNEIVEPVPNAGLLVENSLSKSVEFDSNIICESPLQHYPTAFDLSRKSDPDWVQLEVGGENQAPVDFVHHEEEEILHHELEDQDILQELDERTTVSSHIANISDDEWEKIDEKELLELKHEEELMISSGADFPKHLDIEESLSRSILDENDIQETEAFKEPATVFPDESNVLPESSTTVRMENKREELKEVSPSSTIPKPPLRRRSKLSTTDIEEVLRNQPQSDFDVPPALPLKKKDLSPDKSAVSDIYAIPEKKHKEKASSVDSSAPLKPPRLNLSPTSETEKQGLTESEATDKKLLNVEFSKEASPATSLSNESDSNCFADSESDPEIKIIRQKYMHRKPAKYENEEDDLFEESFPKQEDVEATKSLRHAVEEAQGFDISPELPIPSSRSSRIADDMASPKAFREGLGRPLQLFKVTKNEPSSTAIEAEVKVVEKDIDISSVVKTPDEHVPKKMEYIEKEYFPETAELSVTSGPLPDKIETVDLDSEVPINPVQSSDSHYYNITTVESIEEIKRNEEAIRIQQEKAEIQPQPTNTVSDHVENIISEELPQASFQRQPESIKEEEEMTLAETEDGMFAAAEYFFGRYDEVVVTKPKKKSAVRSNKLGTPSAVPKVMSTSEIKVSADLKSPSVMEKSASPIMMSTSTAAVTEMPLQQPLKVQSPSTNSEAKPPSVSQNNSQIKPLPVETSLQTKSSTPEAPSSEYISYFEDYFFGSYNEVVVPKKVKKKVVPASSKKVTEKPKSSDAALSSDKMVSSMSPLETGKNQINLSMTTSLPDALHSQPSNLPFDSNERNEQTSMTTDQSEQYFDAYENDKRIDLKMKNVHFEDAQVIVPPPRKKRSKVESNRSSVSSYASFEEQNYLEQYDETSQSDVLDKKKLPPYSEDFKIIQGCDPSNLPSNSFFPTTEQQDSAVSSEISLYTPNESLNMIKEAEKTEKMENIVSEGVEISSINEVNEFSNTEKFALVSSGERPFSADIESEYQLEGELFKSQIYSQESQNSEFSQIDKDRILPESSQMCGAASIAHQDSSSLPLSDSECDQKFYTNKSSNDFNQSLMPKSSEVINEQNVEEISETQEIASTVSEDTTTFNTSESTVELSESKNIPDVQWQVPKLSTIIKKQASEYEQEGLEIGRIEEIDSFGSEFTCKKQELSKSFENTFGDNLAVEKNVEVDQKVHKTEECLSDVQPSLSGEIDSVVHSKNYESYVSSEDTMFAVSAEQCGQNLVTESASSDLEETSKQGITEEWTDNTLISESSAEKIDDDPSFLSRRIEYDDEDYEMQYREDSKLDDYSVLQMDEDFEDGLRLVEETEKLINEFCDIYPSGCFDVSSNEIQNLNTKNNKQDSTYDSEYEWKLNEERYNTLNANFVENKAYKVDIDPIQGSSQSKGELIIDTEITADEDSKMSQSAQEIRKSTSSLADISEISELVIESHDISEQNVEKVLEGAVSYTVQPLSVLCQTATSVLECSTSVESMSFDLSEVDYPVKEKDSEIGHSVKDTSDVLNEGSDDSLASSHSSVSTQIAVLADTVLQDLSEELGISLESKTNVTDEYEKIPTSSTDEIEAAADSKTDEVEKVSIPGTEIESSVTNTTSNQSLEMKSIIESKGIEVEQSTVIIEKEIKSEICDALIVQSNETEQSIEEIKKEIKKGDEDVCDTESKEVIIDKLTEQTEKEITYDVDKSNTADSNQTELSVNNSETIVSINNAYVAESDKIKQTDESVEIKMEDIFNSGQDLDISCTETTKVEVFEVLEKGTVIEPSESSDEVNVVGADIKISEPECTDPEKSDEYLDESSLMSHFYDEWIENVKMYETNSGFQQDLRNLYITNDNSESASSGNVSENEEFTFSFKGQALESLPTYSSELPNEYEQPVLDTTENINVEWSEEVVTISDVNDVARFEETRIDEISDAENSLVYHSEEPIQSAEQAKDTENVINENLCETIKLTAGISNLEEIVKEAQIDSIESFAEKIYSTSKSCQTDDSFEEDQFFDSFDDPTVDPSFMFLPVFKSTLTEPIKTEIGVQCCLISDETVISDTSFDSSDHDVNQNENKTKKEKSVQDIKETLVQDAEPVLVSSDAVDNIVILPGGSRKTREDSSSESTEDTDSDLFLEPYSSHDEFETDSKSKSHFLYAEIDSDTGFSSGSDSGRRSSKQKFYSKDSKVLSSEKEESVQDTSKLSSEISKEENGNLSFESEDNISLKTDTSTTHKEIKESVSHEKETTPVSTDKSKTSVVEIKTSDATEKLDLPPEILERAVTPISIKKVPSVESDLTFVDIESELSDQVVERRVSDGSVKPPTVEYFYGPLPQTVHHEISQDNNESFVEALELLDACATEVEKDILESSISTKLLDSKFNLPTEIGEAEDFSESLASFHEPDDDLTESISEYFPLPDSEEIILESKSKSQEADIDTKLQEPSISIKKTIPKTDLGNEPSSDQKTVEDLPKSSSDFPSCVESDEKETETKMEQISQVSTIEGIESAIIKSKTELISSDTQSKNVVPASFPDDISLPENIESFTDSDNISTVSEIEESIYSEAITDYLSPTNESEDTSKNYVPLLSEGDTQKTLNNIEPEKESVLSSIDSDIHEENKPSSKELSETKLDTDSLYKESIPEYFSSEPIAVNNEPRENVLKQIEHSEETVTTKMDFESITENIEGEIPDTLDQSDSQEIEVSVYEEISNDNIEALDEMQSLKRTGVQSDIPPVPSDIVRYLYYDDSIKFEDDASIYDESSNSLYSLQSSTAPEPVNVPSDVSAENLDSDVKESIEEVKLTKISQDISKALKEDFLKIEEDSHSKENIVSEVTLPPSFESDMPNDNIPETESKIEDTQDKPSILQA</sequence>
<evidence type="ECO:0000256" key="2">
    <source>
        <dbReference type="ARBA" id="ARBA00022771"/>
    </source>
</evidence>
<dbReference type="PANTHER" id="PTHR16004:SF2">
    <property type="entry name" value="E3 UBIQUITIN-PROTEIN LIGASE LUBEL"/>
    <property type="match status" value="1"/>
</dbReference>
<feature type="region of interest" description="Disordered" evidence="5">
    <location>
        <begin position="1531"/>
        <end position="1551"/>
    </location>
</feature>
<keyword evidence="2" id="KW-0863">Zinc-finger</keyword>
<dbReference type="GO" id="GO:0008270">
    <property type="term" value="F:zinc ion binding"/>
    <property type="evidence" value="ECO:0007669"/>
    <property type="project" value="UniProtKB-KW"/>
</dbReference>
<dbReference type="Gene3D" id="1.10.8.10">
    <property type="entry name" value="DNA helicase RuvA subunit, C-terminal domain"/>
    <property type="match status" value="1"/>
</dbReference>
<feature type="region of interest" description="Disordered" evidence="5">
    <location>
        <begin position="1932"/>
        <end position="1963"/>
    </location>
</feature>
<feature type="compositionally biased region" description="Basic and acidic residues" evidence="5">
    <location>
        <begin position="2645"/>
        <end position="2656"/>
    </location>
</feature>
<evidence type="ECO:0000313" key="8">
    <source>
        <dbReference type="Proteomes" id="UP000886998"/>
    </source>
</evidence>
<dbReference type="SUPFAM" id="SSF90209">
    <property type="entry name" value="Ran binding protein zinc finger-like"/>
    <property type="match status" value="1"/>
</dbReference>
<evidence type="ECO:0000259" key="6">
    <source>
        <dbReference type="PROSITE" id="PS01358"/>
    </source>
</evidence>
<dbReference type="GO" id="GO:0061630">
    <property type="term" value="F:ubiquitin protein ligase activity"/>
    <property type="evidence" value="ECO:0007669"/>
    <property type="project" value="TreeGrafter"/>
</dbReference>
<feature type="region of interest" description="Disordered" evidence="5">
    <location>
        <begin position="1113"/>
        <end position="1132"/>
    </location>
</feature>
<feature type="compositionally biased region" description="Basic and acidic residues" evidence="5">
    <location>
        <begin position="3736"/>
        <end position="3757"/>
    </location>
</feature>
<protein>
    <submittedName>
        <fullName evidence="7">E3 ubiquitin-protein ligase RNF31</fullName>
    </submittedName>
</protein>
<feature type="compositionally biased region" description="Polar residues" evidence="5">
    <location>
        <begin position="1932"/>
        <end position="1945"/>
    </location>
</feature>
<feature type="region of interest" description="Disordered" evidence="5">
    <location>
        <begin position="3191"/>
        <end position="3210"/>
    </location>
</feature>
<feature type="compositionally biased region" description="Polar residues" evidence="5">
    <location>
        <begin position="1953"/>
        <end position="1963"/>
    </location>
</feature>
<dbReference type="Gene3D" id="6.10.140.1100">
    <property type="match status" value="1"/>
</dbReference>
<feature type="compositionally biased region" description="Basic and acidic residues" evidence="5">
    <location>
        <begin position="1337"/>
        <end position="1346"/>
    </location>
</feature>
<feature type="compositionally biased region" description="Polar residues" evidence="5">
    <location>
        <begin position="1845"/>
        <end position="1856"/>
    </location>
</feature>
<feature type="compositionally biased region" description="Basic and acidic residues" evidence="5">
    <location>
        <begin position="3310"/>
        <end position="3324"/>
    </location>
</feature>
<name>A0A8X7CB81_9ARAC</name>
<dbReference type="InterPro" id="IPR026254">
    <property type="entry name" value="RNF31-like"/>
</dbReference>
<feature type="compositionally biased region" description="Basic and acidic residues" evidence="5">
    <location>
        <begin position="3194"/>
        <end position="3210"/>
    </location>
</feature>
<feature type="compositionally biased region" description="Basic and acidic residues" evidence="5">
    <location>
        <begin position="3359"/>
        <end position="3374"/>
    </location>
</feature>
<organism evidence="7 8">
    <name type="scientific">Trichonephila inaurata madagascariensis</name>
    <dbReference type="NCBI Taxonomy" id="2747483"/>
    <lineage>
        <taxon>Eukaryota</taxon>
        <taxon>Metazoa</taxon>
        <taxon>Ecdysozoa</taxon>
        <taxon>Arthropoda</taxon>
        <taxon>Chelicerata</taxon>
        <taxon>Arachnida</taxon>
        <taxon>Araneae</taxon>
        <taxon>Araneomorphae</taxon>
        <taxon>Entelegynae</taxon>
        <taxon>Araneoidea</taxon>
        <taxon>Nephilidae</taxon>
        <taxon>Trichonephila</taxon>
        <taxon>Trichonephila inaurata</taxon>
    </lineage>
</organism>
<keyword evidence="8" id="KW-1185">Reference proteome</keyword>
<feature type="region of interest" description="Disordered" evidence="5">
    <location>
        <begin position="3949"/>
        <end position="3989"/>
    </location>
</feature>
<feature type="compositionally biased region" description="Basic and acidic residues" evidence="5">
    <location>
        <begin position="3554"/>
        <end position="3566"/>
    </location>
</feature>
<gene>
    <name evidence="7" type="primary">Rnf31_0</name>
    <name evidence="7" type="ORF">TNIN_64571</name>
</gene>
<feature type="region of interest" description="Disordered" evidence="5">
    <location>
        <begin position="1814"/>
        <end position="1857"/>
    </location>
</feature>
<feature type="region of interest" description="Disordered" evidence="5">
    <location>
        <begin position="1323"/>
        <end position="1481"/>
    </location>
</feature>
<comment type="caution">
    <text evidence="7">The sequence shown here is derived from an EMBL/GenBank/DDBJ whole genome shotgun (WGS) entry which is preliminary data.</text>
</comment>
<keyword evidence="4" id="KW-0175">Coiled coil</keyword>
<feature type="compositionally biased region" description="Basic and acidic residues" evidence="5">
    <location>
        <begin position="499"/>
        <end position="509"/>
    </location>
</feature>